<organism evidence="2 3">
    <name type="scientific">Methanohalobium evestigatum (strain ATCC BAA-1072 / DSM 3721 / NBRC 107634 / OCM 161 / Z-7303)</name>
    <dbReference type="NCBI Taxonomy" id="644295"/>
    <lineage>
        <taxon>Archaea</taxon>
        <taxon>Methanobacteriati</taxon>
        <taxon>Methanobacteriota</taxon>
        <taxon>Stenosarchaea group</taxon>
        <taxon>Methanomicrobia</taxon>
        <taxon>Methanosarcinales</taxon>
        <taxon>Methanosarcinaceae</taxon>
        <taxon>Methanohalobium</taxon>
    </lineage>
</organism>
<keyword evidence="3" id="KW-1185">Reference proteome</keyword>
<dbReference type="InterPro" id="IPR011991">
    <property type="entry name" value="ArsR-like_HTH"/>
</dbReference>
<dbReference type="CDD" id="cd00090">
    <property type="entry name" value="HTH_ARSR"/>
    <property type="match status" value="1"/>
</dbReference>
<dbReference type="PANTHER" id="PTHR38600">
    <property type="entry name" value="TRANSCRIPTIONAL REGULATORY PROTEIN"/>
    <property type="match status" value="1"/>
</dbReference>
<dbReference type="GeneID" id="9347877"/>
<reference evidence="2 3" key="1">
    <citation type="submission" date="2010-06" db="EMBL/GenBank/DDBJ databases">
        <title>Complete sequence chromosome of Methanohalobium evestigatum Z-7303.</title>
        <authorList>
            <consortium name="US DOE Joint Genome Institute"/>
            <person name="Lucas S."/>
            <person name="Copeland A."/>
            <person name="Lapidus A."/>
            <person name="Cheng J.-F."/>
            <person name="Bruce D."/>
            <person name="Goodwin L."/>
            <person name="Pitluck S."/>
            <person name="Saunders E."/>
            <person name="Detter J.C."/>
            <person name="Han C."/>
            <person name="Tapia R."/>
            <person name="Land M."/>
            <person name="Hauser L."/>
            <person name="Kyrpides N."/>
            <person name="Mikhailova N."/>
            <person name="Sieprawska-Lupa M."/>
            <person name="Whitman W.B."/>
            <person name="Anderson I."/>
            <person name="Woyke T."/>
        </authorList>
    </citation>
    <scope>NUCLEOTIDE SEQUENCE [LARGE SCALE GENOMIC DNA]</scope>
    <source>
        <strain evidence="3">ATCC BAA-1072 / DSM 3721 / NBRC 107634 / OCM 161 / Z-7303</strain>
    </source>
</reference>
<gene>
    <name evidence="2" type="ordered locus">Metev_2215</name>
</gene>
<evidence type="ECO:0000313" key="3">
    <source>
        <dbReference type="Proteomes" id="UP000000391"/>
    </source>
</evidence>
<dbReference type="PROSITE" id="PS50987">
    <property type="entry name" value="HTH_ARSR_2"/>
    <property type="match status" value="1"/>
</dbReference>
<dbReference type="KEGG" id="mev:Metev_2215"/>
<evidence type="ECO:0000259" key="1">
    <source>
        <dbReference type="PROSITE" id="PS50987"/>
    </source>
</evidence>
<dbReference type="OrthoDB" id="9623at2157"/>
<dbReference type="InterPro" id="IPR001845">
    <property type="entry name" value="HTH_ArsR_DNA-bd_dom"/>
</dbReference>
<dbReference type="STRING" id="644295.Metev_2215"/>
<proteinExistence type="predicted"/>
<feature type="domain" description="HTH arsR-type" evidence="1">
    <location>
        <begin position="1"/>
        <end position="91"/>
    </location>
</feature>
<dbReference type="InterPro" id="IPR036390">
    <property type="entry name" value="WH_DNA-bd_sf"/>
</dbReference>
<dbReference type="Pfam" id="PF01022">
    <property type="entry name" value="HTH_5"/>
    <property type="match status" value="1"/>
</dbReference>
<dbReference type="InterPro" id="IPR036388">
    <property type="entry name" value="WH-like_DNA-bd_sf"/>
</dbReference>
<accession>D7EAP2</accession>
<dbReference type="SUPFAM" id="SSF46785">
    <property type="entry name" value="Winged helix' DNA-binding domain"/>
    <property type="match status" value="1"/>
</dbReference>
<name>D7EAP2_METEZ</name>
<dbReference type="HOGENOM" id="CLU_1521871_0_0_2"/>
<dbReference type="GO" id="GO:0003700">
    <property type="term" value="F:DNA-binding transcription factor activity"/>
    <property type="evidence" value="ECO:0007669"/>
    <property type="project" value="InterPro"/>
</dbReference>
<sequence length="172" mass="19177">MSHLDNKVFKALGCSTRLQMLEILSDSETHITGMAKKLGISVPVAAKHVKILEEAELVNRKRFGKTDILKINTSNIYTILDRFAPTKSVDVDKGTTLLDALKKVSAVEVKQIGDRDAVVATDGDKGFYVYEVDGTFSDKTVNECTFDKDATVKWKKLEPITKMKLNINIKKE</sequence>
<dbReference type="Gene3D" id="1.10.10.10">
    <property type="entry name" value="Winged helix-like DNA-binding domain superfamily/Winged helix DNA-binding domain"/>
    <property type="match status" value="1"/>
</dbReference>
<protein>
    <submittedName>
        <fullName evidence="2">Transcriptional regulator, ArsR family</fullName>
    </submittedName>
</protein>
<dbReference type="EMBL" id="CP002069">
    <property type="protein sequence ID" value="ADI75041.1"/>
    <property type="molecule type" value="Genomic_DNA"/>
</dbReference>
<dbReference type="SMART" id="SM00418">
    <property type="entry name" value="HTH_ARSR"/>
    <property type="match status" value="1"/>
</dbReference>
<dbReference type="AlphaFoldDB" id="D7EAP2"/>
<dbReference type="Proteomes" id="UP000000391">
    <property type="component" value="Chromosome"/>
</dbReference>
<evidence type="ECO:0000313" key="2">
    <source>
        <dbReference type="EMBL" id="ADI75041.1"/>
    </source>
</evidence>
<dbReference type="RefSeq" id="WP_013195606.1">
    <property type="nucleotide sequence ID" value="NC_014253.1"/>
</dbReference>
<dbReference type="PANTHER" id="PTHR38600:SF1">
    <property type="entry name" value="TRANSCRIPTIONAL REGULATORY PROTEIN"/>
    <property type="match status" value="1"/>
</dbReference>